<protein>
    <submittedName>
        <fullName evidence="1">Uncharacterized protein</fullName>
    </submittedName>
</protein>
<dbReference type="Proteomes" id="UP000607653">
    <property type="component" value="Unassembled WGS sequence"/>
</dbReference>
<proteinExistence type="predicted"/>
<sequence length="54" mass="5726">MIDKPKESSGVEKKETSNTKVAVKFTNGFGEDRAAKGSFLNQTLGFSEAASIAC</sequence>
<organism evidence="1 2">
    <name type="scientific">Nelumbo nucifera</name>
    <name type="common">Sacred lotus</name>
    <dbReference type="NCBI Taxonomy" id="4432"/>
    <lineage>
        <taxon>Eukaryota</taxon>
        <taxon>Viridiplantae</taxon>
        <taxon>Streptophyta</taxon>
        <taxon>Embryophyta</taxon>
        <taxon>Tracheophyta</taxon>
        <taxon>Spermatophyta</taxon>
        <taxon>Magnoliopsida</taxon>
        <taxon>Proteales</taxon>
        <taxon>Nelumbonaceae</taxon>
        <taxon>Nelumbo</taxon>
    </lineage>
</organism>
<comment type="caution">
    <text evidence="1">The sequence shown here is derived from an EMBL/GenBank/DDBJ whole genome shotgun (WGS) entry which is preliminary data.</text>
</comment>
<reference evidence="1 2" key="1">
    <citation type="journal article" date="2020" name="Mol. Biol. Evol.">
        <title>Distinct Expression and Methylation Patterns for Genes with Different Fates following a Single Whole-Genome Duplication in Flowering Plants.</title>
        <authorList>
            <person name="Shi T."/>
            <person name="Rahmani R.S."/>
            <person name="Gugger P.F."/>
            <person name="Wang M."/>
            <person name="Li H."/>
            <person name="Zhang Y."/>
            <person name="Li Z."/>
            <person name="Wang Q."/>
            <person name="Van de Peer Y."/>
            <person name="Marchal K."/>
            <person name="Chen J."/>
        </authorList>
    </citation>
    <scope>NUCLEOTIDE SEQUENCE [LARGE SCALE GENOMIC DNA]</scope>
    <source>
        <tissue evidence="1">Leaf</tissue>
    </source>
</reference>
<dbReference type="AlphaFoldDB" id="A0A822YXK6"/>
<name>A0A822YXK6_NELNU</name>
<keyword evidence="2" id="KW-1185">Reference proteome</keyword>
<gene>
    <name evidence="1" type="ORF">HUJ06_008052</name>
</gene>
<accession>A0A822YXK6</accession>
<evidence type="ECO:0000313" key="1">
    <source>
        <dbReference type="EMBL" id="DAD37412.1"/>
    </source>
</evidence>
<dbReference type="EMBL" id="DUZY01000004">
    <property type="protein sequence ID" value="DAD37412.1"/>
    <property type="molecule type" value="Genomic_DNA"/>
</dbReference>
<evidence type="ECO:0000313" key="2">
    <source>
        <dbReference type="Proteomes" id="UP000607653"/>
    </source>
</evidence>